<dbReference type="Gene3D" id="3.60.21.10">
    <property type="match status" value="1"/>
</dbReference>
<gene>
    <name evidence="2" type="primary">prpE_2</name>
    <name evidence="2" type="ORF">CUZ56_02942</name>
</gene>
<reference evidence="2 3" key="1">
    <citation type="submission" date="2018-01" db="EMBL/GenBank/DDBJ databases">
        <title>Saezia sanguinis gen. nov., sp. nov., in the order Burkholderiales isolated from human blood.</title>
        <authorList>
            <person name="Medina-Pascual M.J."/>
            <person name="Valdezate S."/>
            <person name="Monzon S."/>
            <person name="Cuesta I."/>
            <person name="Carrasco G."/>
            <person name="Villalon P."/>
            <person name="Saez-Nieto J.A."/>
        </authorList>
    </citation>
    <scope>NUCLEOTIDE SEQUENCE [LARGE SCALE GENOMIC DNA]</scope>
    <source>
        <strain evidence="2 3">CNM695-12</strain>
    </source>
</reference>
<dbReference type="GO" id="GO:0016791">
    <property type="term" value="F:phosphatase activity"/>
    <property type="evidence" value="ECO:0007669"/>
    <property type="project" value="TreeGrafter"/>
</dbReference>
<sequence length="305" mass="34562">MKYDIIGDIHGQAGRLFALLSHMGYERVNDVWGHEERKVIFLGDFVDRGPKQLAVLETVKAMVDAGSALAVMGNHEVNAIGWHTPTSDASETYLRSHDEKNRRQHTAFLDAVKEFSPLHAKWVSWFKTLPMWLDLGNIRVIHACWDQQAMATLKPYLTESNTVKEDAWPVLFKDGSPEFLATELLLKGQEVALPDGVFFYDKDYVMRRKTRVKWWLQGGATWRDLVIGDDIAAQLPAVDSHFVGQGYQDKVPVFIGHYWLTGKPECLSPYIACVDYSAASPAGKLVAYRWQGETELTDTHFAYVD</sequence>
<dbReference type="EMBL" id="PQSP01000012">
    <property type="protein sequence ID" value="RUS65485.1"/>
    <property type="molecule type" value="Genomic_DNA"/>
</dbReference>
<organism evidence="2 3">
    <name type="scientific">Saezia sanguinis</name>
    <dbReference type="NCBI Taxonomy" id="1965230"/>
    <lineage>
        <taxon>Bacteria</taxon>
        <taxon>Pseudomonadati</taxon>
        <taxon>Pseudomonadota</taxon>
        <taxon>Betaproteobacteria</taxon>
        <taxon>Burkholderiales</taxon>
        <taxon>Saeziaceae</taxon>
        <taxon>Saezia</taxon>
    </lineage>
</organism>
<accession>A0A433S9S5</accession>
<dbReference type="SUPFAM" id="SSF56300">
    <property type="entry name" value="Metallo-dependent phosphatases"/>
    <property type="match status" value="1"/>
</dbReference>
<protein>
    <submittedName>
        <fullName evidence="2">Bis(5'-nucleosyl)-tetraphosphatase PrpE [asymmetrical]</fullName>
        <ecNumber evidence="2">3.6.1.17</ecNumber>
    </submittedName>
</protein>
<dbReference type="AlphaFoldDB" id="A0A433S9S5"/>
<feature type="domain" description="Calcineurin-like phosphoesterase" evidence="1">
    <location>
        <begin position="1"/>
        <end position="133"/>
    </location>
</feature>
<keyword evidence="3" id="KW-1185">Reference proteome</keyword>
<evidence type="ECO:0000259" key="1">
    <source>
        <dbReference type="Pfam" id="PF00149"/>
    </source>
</evidence>
<dbReference type="PANTHER" id="PTHR42850">
    <property type="entry name" value="METALLOPHOSPHOESTERASE"/>
    <property type="match status" value="1"/>
</dbReference>
<dbReference type="OrthoDB" id="9807890at2"/>
<dbReference type="EC" id="3.6.1.17" evidence="2"/>
<dbReference type="PANTHER" id="PTHR42850:SF7">
    <property type="entry name" value="BIS(5'-NUCLEOSYL)-TETRAPHOSPHATASE PRPE [ASYMMETRICAL]"/>
    <property type="match status" value="1"/>
</dbReference>
<evidence type="ECO:0000313" key="3">
    <source>
        <dbReference type="Proteomes" id="UP000286947"/>
    </source>
</evidence>
<dbReference type="RefSeq" id="WP_126981096.1">
    <property type="nucleotide sequence ID" value="NZ_PQSP01000012.1"/>
</dbReference>
<dbReference type="Pfam" id="PF00149">
    <property type="entry name" value="Metallophos"/>
    <property type="match status" value="1"/>
</dbReference>
<dbReference type="InterPro" id="IPR029052">
    <property type="entry name" value="Metallo-depent_PP-like"/>
</dbReference>
<dbReference type="GO" id="GO:0005737">
    <property type="term" value="C:cytoplasm"/>
    <property type="evidence" value="ECO:0007669"/>
    <property type="project" value="TreeGrafter"/>
</dbReference>
<dbReference type="GO" id="GO:0004081">
    <property type="term" value="F:bis(5'-nucleosyl)-tetraphosphatase (asymmetrical) activity"/>
    <property type="evidence" value="ECO:0007669"/>
    <property type="project" value="UniProtKB-EC"/>
</dbReference>
<keyword evidence="2" id="KW-0378">Hydrolase</keyword>
<comment type="caution">
    <text evidence="2">The sequence shown here is derived from an EMBL/GenBank/DDBJ whole genome shotgun (WGS) entry which is preliminary data.</text>
</comment>
<evidence type="ECO:0000313" key="2">
    <source>
        <dbReference type="EMBL" id="RUS65485.1"/>
    </source>
</evidence>
<dbReference type="InterPro" id="IPR050126">
    <property type="entry name" value="Ap4A_hydrolase"/>
</dbReference>
<name>A0A433S9S5_9BURK</name>
<dbReference type="Proteomes" id="UP000286947">
    <property type="component" value="Unassembled WGS sequence"/>
</dbReference>
<dbReference type="InterPro" id="IPR004843">
    <property type="entry name" value="Calcineurin-like_PHP"/>
</dbReference>
<proteinExistence type="predicted"/>